<dbReference type="NCBIfam" id="TIGR00099">
    <property type="entry name" value="Cof-subfamily"/>
    <property type="match status" value="1"/>
</dbReference>
<organism evidence="1 2">
    <name type="scientific">Candidatus Onthenecus intestinigallinarum</name>
    <dbReference type="NCBI Taxonomy" id="2840875"/>
    <lineage>
        <taxon>Bacteria</taxon>
        <taxon>Bacillati</taxon>
        <taxon>Bacillota</taxon>
        <taxon>Clostridia</taxon>
        <taxon>Eubacteriales</taxon>
        <taxon>Candidatus Onthenecus</taxon>
    </lineage>
</organism>
<sequence>MIRLIASDMDGTLLDEQKRLPPRFEGVVRRLRAQGVRFAVASGRQYETLLRDFPRLADELIFIAENGAMAADGRRLLFVDSVPPEQAARALRAMHALQGVYPILCTAHGAFIEDADEAFEAKARMYYERVERVPDLIPLCAQGEVCKIAAYDPQGAEGRSFDALRGALPELSVILSAATWSDVMRPGVSKGSAMRALQRSLGIDPGECMAFGDYLNDLELLQACEHSYAMRNAHPRLKAAARFEAPGNDEDGVMRVLREAFDLEAEFGPAH</sequence>
<reference evidence="1" key="1">
    <citation type="submission" date="2020-10" db="EMBL/GenBank/DDBJ databases">
        <authorList>
            <person name="Gilroy R."/>
        </authorList>
    </citation>
    <scope>NUCLEOTIDE SEQUENCE</scope>
    <source>
        <strain evidence="1">ChiSxjej2B14-6234</strain>
    </source>
</reference>
<dbReference type="Proteomes" id="UP000886887">
    <property type="component" value="Unassembled WGS sequence"/>
</dbReference>
<reference evidence="1" key="2">
    <citation type="journal article" date="2021" name="PeerJ">
        <title>Extensive microbial diversity within the chicken gut microbiome revealed by metagenomics and culture.</title>
        <authorList>
            <person name="Gilroy R."/>
            <person name="Ravi A."/>
            <person name="Getino M."/>
            <person name="Pursley I."/>
            <person name="Horton D.L."/>
            <person name="Alikhan N.F."/>
            <person name="Baker D."/>
            <person name="Gharbi K."/>
            <person name="Hall N."/>
            <person name="Watson M."/>
            <person name="Adriaenssens E.M."/>
            <person name="Foster-Nyarko E."/>
            <person name="Jarju S."/>
            <person name="Secka A."/>
            <person name="Antonio M."/>
            <person name="Oren A."/>
            <person name="Chaudhuri R.R."/>
            <person name="La Ragione R."/>
            <person name="Hildebrand F."/>
            <person name="Pallen M.J."/>
        </authorList>
    </citation>
    <scope>NUCLEOTIDE SEQUENCE</scope>
    <source>
        <strain evidence="1">ChiSxjej2B14-6234</strain>
    </source>
</reference>
<dbReference type="GO" id="GO:0016791">
    <property type="term" value="F:phosphatase activity"/>
    <property type="evidence" value="ECO:0007669"/>
    <property type="project" value="TreeGrafter"/>
</dbReference>
<dbReference type="GO" id="GO:0005829">
    <property type="term" value="C:cytosol"/>
    <property type="evidence" value="ECO:0007669"/>
    <property type="project" value="TreeGrafter"/>
</dbReference>
<dbReference type="Gene3D" id="3.40.50.1000">
    <property type="entry name" value="HAD superfamily/HAD-like"/>
    <property type="match status" value="1"/>
</dbReference>
<name>A0A9D1CQ26_9FIRM</name>
<accession>A0A9D1CQ26</accession>
<comment type="caution">
    <text evidence="1">The sequence shown here is derived from an EMBL/GenBank/DDBJ whole genome shotgun (WGS) entry which is preliminary data.</text>
</comment>
<dbReference type="SFLD" id="SFLDG01140">
    <property type="entry name" value="C2.B:_Phosphomannomutase_and_P"/>
    <property type="match status" value="1"/>
</dbReference>
<dbReference type="PANTHER" id="PTHR10000:SF53">
    <property type="entry name" value="5-AMINO-6-(5-PHOSPHO-D-RIBITYLAMINO)URACIL PHOSPHATASE YBJI-RELATED"/>
    <property type="match status" value="1"/>
</dbReference>
<protein>
    <submittedName>
        <fullName evidence="1">HAD family phosphatase</fullName>
    </submittedName>
</protein>
<dbReference type="SFLD" id="SFLDS00003">
    <property type="entry name" value="Haloacid_Dehalogenase"/>
    <property type="match status" value="1"/>
</dbReference>
<dbReference type="InterPro" id="IPR023214">
    <property type="entry name" value="HAD_sf"/>
</dbReference>
<dbReference type="InterPro" id="IPR000150">
    <property type="entry name" value="Cof"/>
</dbReference>
<dbReference type="CDD" id="cd07518">
    <property type="entry name" value="HAD_YbiV-Like"/>
    <property type="match status" value="1"/>
</dbReference>
<proteinExistence type="predicted"/>
<dbReference type="InterPro" id="IPR006379">
    <property type="entry name" value="HAD-SF_hydro_IIB"/>
</dbReference>
<evidence type="ECO:0000313" key="1">
    <source>
        <dbReference type="EMBL" id="HIQ70668.1"/>
    </source>
</evidence>
<dbReference type="Pfam" id="PF08282">
    <property type="entry name" value="Hydrolase_3"/>
    <property type="match status" value="1"/>
</dbReference>
<dbReference type="SUPFAM" id="SSF56784">
    <property type="entry name" value="HAD-like"/>
    <property type="match status" value="1"/>
</dbReference>
<dbReference type="NCBIfam" id="TIGR01484">
    <property type="entry name" value="HAD-SF-IIB"/>
    <property type="match status" value="1"/>
</dbReference>
<dbReference type="InterPro" id="IPR036412">
    <property type="entry name" value="HAD-like_sf"/>
</dbReference>
<dbReference type="AlphaFoldDB" id="A0A9D1CQ26"/>
<gene>
    <name evidence="1" type="ORF">IAB73_00405</name>
</gene>
<dbReference type="EMBL" id="DVFJ01000001">
    <property type="protein sequence ID" value="HIQ70668.1"/>
    <property type="molecule type" value="Genomic_DNA"/>
</dbReference>
<dbReference type="GO" id="GO:0000287">
    <property type="term" value="F:magnesium ion binding"/>
    <property type="evidence" value="ECO:0007669"/>
    <property type="project" value="TreeGrafter"/>
</dbReference>
<dbReference type="PANTHER" id="PTHR10000">
    <property type="entry name" value="PHOSPHOSERINE PHOSPHATASE"/>
    <property type="match status" value="1"/>
</dbReference>
<evidence type="ECO:0000313" key="2">
    <source>
        <dbReference type="Proteomes" id="UP000886887"/>
    </source>
</evidence>
<dbReference type="Gene3D" id="3.30.1240.10">
    <property type="match status" value="1"/>
</dbReference>